<feature type="compositionally biased region" description="Low complexity" evidence="1">
    <location>
        <begin position="32"/>
        <end position="47"/>
    </location>
</feature>
<feature type="region of interest" description="Disordered" evidence="1">
    <location>
        <begin position="1"/>
        <end position="79"/>
    </location>
</feature>
<dbReference type="EnsemblPlants" id="OBART04G03810.1">
    <property type="protein sequence ID" value="OBART04G03810.1"/>
    <property type="gene ID" value="OBART04G03810"/>
</dbReference>
<reference evidence="2" key="2">
    <citation type="submission" date="2015-03" db="UniProtKB">
        <authorList>
            <consortium name="EnsemblPlants"/>
        </authorList>
    </citation>
    <scope>IDENTIFICATION</scope>
</reference>
<feature type="compositionally biased region" description="Gly residues" evidence="1">
    <location>
        <begin position="70"/>
        <end position="79"/>
    </location>
</feature>
<proteinExistence type="predicted"/>
<organism evidence="2">
    <name type="scientific">Oryza barthii</name>
    <dbReference type="NCBI Taxonomy" id="65489"/>
    <lineage>
        <taxon>Eukaryota</taxon>
        <taxon>Viridiplantae</taxon>
        <taxon>Streptophyta</taxon>
        <taxon>Embryophyta</taxon>
        <taxon>Tracheophyta</taxon>
        <taxon>Spermatophyta</taxon>
        <taxon>Magnoliopsida</taxon>
        <taxon>Liliopsida</taxon>
        <taxon>Poales</taxon>
        <taxon>Poaceae</taxon>
        <taxon>BOP clade</taxon>
        <taxon>Oryzoideae</taxon>
        <taxon>Oryzeae</taxon>
        <taxon>Oryzinae</taxon>
        <taxon>Oryza</taxon>
    </lineage>
</organism>
<reference evidence="2" key="1">
    <citation type="journal article" date="2009" name="Rice">
        <title>De Novo Next Generation Sequencing of Plant Genomes.</title>
        <authorList>
            <person name="Rounsley S."/>
            <person name="Marri P.R."/>
            <person name="Yu Y."/>
            <person name="He R."/>
            <person name="Sisneros N."/>
            <person name="Goicoechea J.L."/>
            <person name="Lee S.J."/>
            <person name="Angelova A."/>
            <person name="Kudrna D."/>
            <person name="Luo M."/>
            <person name="Affourtit J."/>
            <person name="Desany B."/>
            <person name="Knight J."/>
            <person name="Niazi F."/>
            <person name="Egholm M."/>
            <person name="Wing R.A."/>
        </authorList>
    </citation>
    <scope>NUCLEOTIDE SEQUENCE [LARGE SCALE GENOMIC DNA]</scope>
    <source>
        <strain evidence="2">cv. IRGC 105608</strain>
    </source>
</reference>
<accession>A0A0D3FSX2</accession>
<sequence>MRWAEGSGADGGSPPSLPPRSGRRGEGGGGQRPASRGGWRADGSGSPPSLPPRSGRRAEGGDWWPASGPGAEGGGDYRR</sequence>
<name>A0A0D3FSX2_9ORYZ</name>
<protein>
    <submittedName>
        <fullName evidence="2">Uncharacterized protein</fullName>
    </submittedName>
</protein>
<evidence type="ECO:0000313" key="3">
    <source>
        <dbReference type="Proteomes" id="UP000026960"/>
    </source>
</evidence>
<dbReference type="HOGENOM" id="CLU_2609811_0_0_1"/>
<evidence type="ECO:0000256" key="1">
    <source>
        <dbReference type="SAM" id="MobiDB-lite"/>
    </source>
</evidence>
<evidence type="ECO:0000313" key="2">
    <source>
        <dbReference type="EnsemblPlants" id="OBART04G03810.1"/>
    </source>
</evidence>
<keyword evidence="3" id="KW-1185">Reference proteome</keyword>
<dbReference type="AlphaFoldDB" id="A0A0D3FSX2"/>
<dbReference type="PaxDb" id="65489-OBART04G03810.1"/>
<dbReference type="Proteomes" id="UP000026960">
    <property type="component" value="Chromosome 4"/>
</dbReference>
<dbReference type="Gramene" id="OBART04G03810.1">
    <property type="protein sequence ID" value="OBART04G03810.1"/>
    <property type="gene ID" value="OBART04G03810"/>
</dbReference>